<dbReference type="InterPro" id="IPR029044">
    <property type="entry name" value="Nucleotide-diphossugar_trans"/>
</dbReference>
<keyword evidence="2" id="KW-0328">Glycosyltransferase</keyword>
<comment type="similarity">
    <text evidence="1">Belongs to the glycosyltransferase 2 family.</text>
</comment>
<evidence type="ECO:0000256" key="3">
    <source>
        <dbReference type="ARBA" id="ARBA00022679"/>
    </source>
</evidence>
<dbReference type="PANTHER" id="PTHR43685:SF5">
    <property type="entry name" value="GLYCOSYLTRANSFERASE EPSE-RELATED"/>
    <property type="match status" value="1"/>
</dbReference>
<protein>
    <submittedName>
        <fullName evidence="5">Glycos_transf_2</fullName>
    </submittedName>
</protein>
<reference evidence="5" key="1">
    <citation type="journal article" date="2013" name="Environ. Microbiol.">
        <title>Seasonally variable intestinal metagenomes of the red palm weevil (Rhynchophorus ferrugineus).</title>
        <authorList>
            <person name="Jia S."/>
            <person name="Zhang X."/>
            <person name="Zhang G."/>
            <person name="Yin A."/>
            <person name="Zhang S."/>
            <person name="Li F."/>
            <person name="Wang L."/>
            <person name="Zhao D."/>
            <person name="Yun Q."/>
            <person name="Tala"/>
            <person name="Wang J."/>
            <person name="Sun G."/>
            <person name="Baabdullah M."/>
            <person name="Yu X."/>
            <person name="Hu S."/>
            <person name="Al-Mssallem I.S."/>
            <person name="Yu J."/>
        </authorList>
    </citation>
    <scope>NUCLEOTIDE SEQUENCE</scope>
</reference>
<dbReference type="SUPFAM" id="SSF53448">
    <property type="entry name" value="Nucleotide-diphospho-sugar transferases"/>
    <property type="match status" value="1"/>
</dbReference>
<dbReference type="AlphaFoldDB" id="A0A060C3D9"/>
<evidence type="ECO:0000313" key="5">
    <source>
        <dbReference type="EMBL" id="AIA89754.1"/>
    </source>
</evidence>
<dbReference type="EMBL" id="KF122458">
    <property type="protein sequence ID" value="AIA89754.1"/>
    <property type="molecule type" value="Genomic_DNA"/>
</dbReference>
<evidence type="ECO:0000256" key="2">
    <source>
        <dbReference type="ARBA" id="ARBA00022676"/>
    </source>
</evidence>
<dbReference type="Gene3D" id="3.90.550.10">
    <property type="entry name" value="Spore Coat Polysaccharide Biosynthesis Protein SpsA, Chain A"/>
    <property type="match status" value="1"/>
</dbReference>
<evidence type="ECO:0000259" key="4">
    <source>
        <dbReference type="Pfam" id="PF00535"/>
    </source>
</evidence>
<dbReference type="InterPro" id="IPR050834">
    <property type="entry name" value="Glycosyltransf_2"/>
</dbReference>
<dbReference type="InterPro" id="IPR001173">
    <property type="entry name" value="Glyco_trans_2-like"/>
</dbReference>
<keyword evidence="3" id="KW-0808">Transferase</keyword>
<feature type="domain" description="Glycosyltransferase 2-like" evidence="4">
    <location>
        <begin position="23"/>
        <end position="84"/>
    </location>
</feature>
<dbReference type="Pfam" id="PF00535">
    <property type="entry name" value="Glycos_transf_2"/>
    <property type="match status" value="1"/>
</dbReference>
<proteinExistence type="inferred from homology"/>
<evidence type="ECO:0000256" key="1">
    <source>
        <dbReference type="ARBA" id="ARBA00006739"/>
    </source>
</evidence>
<name>A0A060C3D9_9STRE</name>
<sequence length="94" mass="10857">ERIYNLFIRSFISNMNKEYSALVLMATYNGEKYIREQIESIEAQTFENWHLLIRDDGSTDGTLNIIKELQSKDNRVELVKTPQTNTDALGISLS</sequence>
<organism evidence="5">
    <name type="scientific">uncultured Streptococcus sp</name>
    <dbReference type="NCBI Taxonomy" id="83427"/>
    <lineage>
        <taxon>Bacteria</taxon>
        <taxon>Bacillati</taxon>
        <taxon>Bacillota</taxon>
        <taxon>Bacilli</taxon>
        <taxon>Lactobacillales</taxon>
        <taxon>Streptococcaceae</taxon>
        <taxon>Streptococcus</taxon>
        <taxon>environmental samples</taxon>
    </lineage>
</organism>
<feature type="non-terminal residue" evidence="5">
    <location>
        <position position="1"/>
    </location>
</feature>
<accession>A0A060C3D9</accession>
<dbReference type="PANTHER" id="PTHR43685">
    <property type="entry name" value="GLYCOSYLTRANSFERASE"/>
    <property type="match status" value="1"/>
</dbReference>
<dbReference type="GO" id="GO:0016757">
    <property type="term" value="F:glycosyltransferase activity"/>
    <property type="evidence" value="ECO:0007669"/>
    <property type="project" value="UniProtKB-KW"/>
</dbReference>